<dbReference type="EMBL" id="FWFS01000011">
    <property type="protein sequence ID" value="SLN62808.1"/>
    <property type="molecule type" value="Genomic_DNA"/>
</dbReference>
<evidence type="ECO:0000256" key="4">
    <source>
        <dbReference type="ARBA" id="ARBA00022827"/>
    </source>
</evidence>
<protein>
    <recommendedName>
        <fullName evidence="6">Glycerol-3-phosphate dehydrogenase</fullName>
        <ecNumber evidence="6">1.1.5.3</ecNumber>
    </recommendedName>
</protein>
<evidence type="ECO:0000256" key="3">
    <source>
        <dbReference type="ARBA" id="ARBA00022630"/>
    </source>
</evidence>
<dbReference type="RefSeq" id="WP_085837670.1">
    <property type="nucleotide sequence ID" value="NZ_FWFS01000011.1"/>
</dbReference>
<dbReference type="InterPro" id="IPR006076">
    <property type="entry name" value="FAD-dep_OxRdtase"/>
</dbReference>
<evidence type="ECO:0000313" key="9">
    <source>
        <dbReference type="EMBL" id="SLN62808.1"/>
    </source>
</evidence>
<comment type="catalytic activity">
    <reaction evidence="6">
        <text>a quinone + sn-glycerol 3-phosphate = dihydroxyacetone phosphate + a quinol</text>
        <dbReference type="Rhea" id="RHEA:18977"/>
        <dbReference type="ChEBI" id="CHEBI:24646"/>
        <dbReference type="ChEBI" id="CHEBI:57597"/>
        <dbReference type="ChEBI" id="CHEBI:57642"/>
        <dbReference type="ChEBI" id="CHEBI:132124"/>
        <dbReference type="EC" id="1.1.5.3"/>
    </reaction>
</comment>
<keyword evidence="4" id="KW-0274">FAD</keyword>
<evidence type="ECO:0000256" key="5">
    <source>
        <dbReference type="ARBA" id="ARBA00023002"/>
    </source>
</evidence>
<comment type="similarity">
    <text evidence="2 6">Belongs to the FAD-dependent glycerol-3-phosphate dehydrogenase family.</text>
</comment>
<evidence type="ECO:0000313" key="10">
    <source>
        <dbReference type="Proteomes" id="UP000193862"/>
    </source>
</evidence>
<name>A0A1Y5TFG5_9RHOB</name>
<dbReference type="InterPro" id="IPR036188">
    <property type="entry name" value="FAD/NAD-bd_sf"/>
</dbReference>
<keyword evidence="3 6" id="KW-0285">Flavoprotein</keyword>
<dbReference type="PRINTS" id="PR01001">
    <property type="entry name" value="FADG3PDH"/>
</dbReference>
<dbReference type="GO" id="GO:0046168">
    <property type="term" value="P:glycerol-3-phosphate catabolic process"/>
    <property type="evidence" value="ECO:0007669"/>
    <property type="project" value="TreeGrafter"/>
</dbReference>
<sequence>MSTPQQVDLFVIGGGINGAGFTRDAAGRGLSVVLCEKDDLAEGTSSRSGKLVHGGLRYLEYYEFRLVREALIEREVLMNAAPHIIWPLRFVLPHSPQDRPAWLVRLGLFLYDHLGGRKKLPGARTLNLRRDPEGAPILDHYPRGFEYSDCWVDDARLVVLNALDAAERGATVLTRSPAVSARRENGMWHITTQDKTSGETRDFTARLLVNAAGPWVTDVLTRVAGANSARNVRLVKGSHIITRKFWEGPHSYLVQNTDKRVIFINAYEGDKALIGTTDIAYEGRAEDVSCDPAEIDYLLGAVNRYFKEKLTPEDVIETFSGVRPLFDDGQGNPSAVTRDYVFDLDDTGGAPLLNIFGGKITTYRELAERGMHKIAHVFPALKPDWTATAPLPGGDMENADYDLFRNKLKTDYPWMPRELREYYGRRYGTRTARIVGEARTISGLGRHFGAHLYEAEVRYLVAHEWARTAQDVIWRRTKNRLDMSEAQIAAFTTWFDTSFAKEA</sequence>
<dbReference type="AlphaFoldDB" id="A0A1Y5TFG5"/>
<dbReference type="PANTHER" id="PTHR11985:SF15">
    <property type="entry name" value="GLYCEROL-3-PHOSPHATE DEHYDROGENASE, MITOCHONDRIAL"/>
    <property type="match status" value="1"/>
</dbReference>
<dbReference type="SUPFAM" id="SSF54373">
    <property type="entry name" value="FAD-linked reductases, C-terminal domain"/>
    <property type="match status" value="1"/>
</dbReference>
<dbReference type="InterPro" id="IPR038299">
    <property type="entry name" value="DAO_C_sf"/>
</dbReference>
<reference evidence="9 10" key="1">
    <citation type="submission" date="2017-03" db="EMBL/GenBank/DDBJ databases">
        <authorList>
            <person name="Afonso C.L."/>
            <person name="Miller P.J."/>
            <person name="Scott M.A."/>
            <person name="Spackman E."/>
            <person name="Goraichik I."/>
            <person name="Dimitrov K.M."/>
            <person name="Suarez D.L."/>
            <person name="Swayne D.E."/>
        </authorList>
    </citation>
    <scope>NUCLEOTIDE SEQUENCE [LARGE SCALE GENOMIC DNA]</scope>
    <source>
        <strain evidence="9 10">CECT 8620</strain>
    </source>
</reference>
<dbReference type="Gene3D" id="1.10.8.870">
    <property type="entry name" value="Alpha-glycerophosphate oxidase, cap domain"/>
    <property type="match status" value="1"/>
</dbReference>
<evidence type="ECO:0000256" key="1">
    <source>
        <dbReference type="ARBA" id="ARBA00001974"/>
    </source>
</evidence>
<dbReference type="PROSITE" id="PS00978">
    <property type="entry name" value="FAD_G3PDH_2"/>
    <property type="match status" value="1"/>
</dbReference>
<dbReference type="Pfam" id="PF16901">
    <property type="entry name" value="DAO_C"/>
    <property type="match status" value="1"/>
</dbReference>
<dbReference type="Gene3D" id="3.50.50.60">
    <property type="entry name" value="FAD/NAD(P)-binding domain"/>
    <property type="match status" value="1"/>
</dbReference>
<dbReference type="OrthoDB" id="9766796at2"/>
<evidence type="ECO:0000256" key="2">
    <source>
        <dbReference type="ARBA" id="ARBA00007330"/>
    </source>
</evidence>
<organism evidence="9 10">
    <name type="scientific">Aquimixticola soesokkakensis</name>
    <dbReference type="NCBI Taxonomy" id="1519096"/>
    <lineage>
        <taxon>Bacteria</taxon>
        <taxon>Pseudomonadati</taxon>
        <taxon>Pseudomonadota</taxon>
        <taxon>Alphaproteobacteria</taxon>
        <taxon>Rhodobacterales</taxon>
        <taxon>Paracoccaceae</taxon>
        <taxon>Aquimixticola</taxon>
    </lineage>
</organism>
<dbReference type="NCBIfam" id="NF009906">
    <property type="entry name" value="PRK13369.1"/>
    <property type="match status" value="1"/>
</dbReference>
<dbReference type="GO" id="GO:0009331">
    <property type="term" value="C:glycerol-3-phosphate dehydrogenase (FAD) complex"/>
    <property type="evidence" value="ECO:0007669"/>
    <property type="project" value="UniProtKB-UniRule"/>
</dbReference>
<dbReference type="PROSITE" id="PS00977">
    <property type="entry name" value="FAD_G3PDH_1"/>
    <property type="match status" value="1"/>
</dbReference>
<keyword evidence="5 6" id="KW-0560">Oxidoreductase</keyword>
<dbReference type="Pfam" id="PF01266">
    <property type="entry name" value="DAO"/>
    <property type="match status" value="1"/>
</dbReference>
<dbReference type="InterPro" id="IPR031656">
    <property type="entry name" value="DAO_C"/>
</dbReference>
<dbReference type="Proteomes" id="UP000193862">
    <property type="component" value="Unassembled WGS sequence"/>
</dbReference>
<dbReference type="InterPro" id="IPR000447">
    <property type="entry name" value="G3P_DH_FAD-dep"/>
</dbReference>
<keyword evidence="10" id="KW-1185">Reference proteome</keyword>
<feature type="domain" description="FAD dependent oxidoreductase" evidence="7">
    <location>
        <begin position="8"/>
        <end position="363"/>
    </location>
</feature>
<gene>
    <name evidence="9" type="primary">glpD_2</name>
    <name evidence="9" type="ORF">AQS8620_02859</name>
</gene>
<comment type="cofactor">
    <cofactor evidence="1 6">
        <name>FAD</name>
        <dbReference type="ChEBI" id="CHEBI:57692"/>
    </cofactor>
</comment>
<dbReference type="NCBIfam" id="NF008899">
    <property type="entry name" value="PRK12266.1"/>
    <property type="match status" value="1"/>
</dbReference>
<dbReference type="GO" id="GO:0004368">
    <property type="term" value="F:glycerol-3-phosphate dehydrogenase (quinone) activity"/>
    <property type="evidence" value="ECO:0007669"/>
    <property type="project" value="UniProtKB-EC"/>
</dbReference>
<accession>A0A1Y5TFG5</accession>
<dbReference type="SUPFAM" id="SSF51905">
    <property type="entry name" value="FAD/NAD(P)-binding domain"/>
    <property type="match status" value="1"/>
</dbReference>
<evidence type="ECO:0000259" key="7">
    <source>
        <dbReference type="Pfam" id="PF01266"/>
    </source>
</evidence>
<feature type="domain" description="Alpha-glycerophosphate oxidase C-terminal" evidence="8">
    <location>
        <begin position="386"/>
        <end position="482"/>
    </location>
</feature>
<dbReference type="EC" id="1.1.5.3" evidence="6"/>
<evidence type="ECO:0000256" key="6">
    <source>
        <dbReference type="RuleBase" id="RU361217"/>
    </source>
</evidence>
<dbReference type="PANTHER" id="PTHR11985">
    <property type="entry name" value="GLYCEROL-3-PHOSPHATE DEHYDROGENASE"/>
    <property type="match status" value="1"/>
</dbReference>
<evidence type="ECO:0000259" key="8">
    <source>
        <dbReference type="Pfam" id="PF16901"/>
    </source>
</evidence>
<proteinExistence type="inferred from homology"/>
<dbReference type="Gene3D" id="3.30.9.10">
    <property type="entry name" value="D-Amino Acid Oxidase, subunit A, domain 2"/>
    <property type="match status" value="1"/>
</dbReference>